<dbReference type="EMBL" id="KZ358925">
    <property type="protein sequence ID" value="PIO59073.1"/>
    <property type="molecule type" value="Genomic_DNA"/>
</dbReference>
<dbReference type="PANTHER" id="PTHR33064:SF29">
    <property type="entry name" value="PEPTIDASE A2 DOMAIN-CONTAINING PROTEIN-RELATED"/>
    <property type="match status" value="1"/>
</dbReference>
<proteinExistence type="predicted"/>
<feature type="non-terminal residue" evidence="2">
    <location>
        <position position="144"/>
    </location>
</feature>
<accession>A0A2G9TM57</accession>
<protein>
    <recommendedName>
        <fullName evidence="1">Reverse transcriptase domain-containing protein</fullName>
    </recommendedName>
</protein>
<dbReference type="InterPro" id="IPR043128">
    <property type="entry name" value="Rev_trsase/Diguanyl_cyclase"/>
</dbReference>
<evidence type="ECO:0000259" key="1">
    <source>
        <dbReference type="Pfam" id="PF00078"/>
    </source>
</evidence>
<sequence length="144" mass="16125">RIPTGDLGSHEDPEIVIKTTTETPPARFRTPFEFHEELDDHTTSCFAPDASSKATLSDAQHGYMQLLLSPESQEKCGWANHRGTNQFVNLPFGFMNAGAYFSRAISRVLAGLEANCLAYLDDIVIFDEDFPSQSFQLSRQPKLR</sequence>
<dbReference type="SUPFAM" id="SSF56672">
    <property type="entry name" value="DNA/RNA polymerases"/>
    <property type="match status" value="1"/>
</dbReference>
<dbReference type="AlphaFoldDB" id="A0A2G9TM57"/>
<gene>
    <name evidence="2" type="ORF">TELCIR_19476</name>
</gene>
<dbReference type="OrthoDB" id="5856733at2759"/>
<reference evidence="2 3" key="1">
    <citation type="submission" date="2015-09" db="EMBL/GenBank/DDBJ databases">
        <title>Draft genome of the parasitic nematode Teladorsagia circumcincta isolate WARC Sus (inbred).</title>
        <authorList>
            <person name="Mitreva M."/>
        </authorList>
    </citation>
    <scope>NUCLEOTIDE SEQUENCE [LARGE SCALE GENOMIC DNA]</scope>
    <source>
        <strain evidence="2 3">S</strain>
    </source>
</reference>
<keyword evidence="3" id="KW-1185">Reference proteome</keyword>
<name>A0A2G9TM57_TELCI</name>
<dbReference type="Gene3D" id="3.30.70.270">
    <property type="match status" value="1"/>
</dbReference>
<organism evidence="2 3">
    <name type="scientific">Teladorsagia circumcincta</name>
    <name type="common">Brown stomach worm</name>
    <name type="synonym">Ostertagia circumcincta</name>
    <dbReference type="NCBI Taxonomy" id="45464"/>
    <lineage>
        <taxon>Eukaryota</taxon>
        <taxon>Metazoa</taxon>
        <taxon>Ecdysozoa</taxon>
        <taxon>Nematoda</taxon>
        <taxon>Chromadorea</taxon>
        <taxon>Rhabditida</taxon>
        <taxon>Rhabditina</taxon>
        <taxon>Rhabditomorpha</taxon>
        <taxon>Strongyloidea</taxon>
        <taxon>Trichostrongylidae</taxon>
        <taxon>Teladorsagia</taxon>
    </lineage>
</organism>
<dbReference type="Proteomes" id="UP000230423">
    <property type="component" value="Unassembled WGS sequence"/>
</dbReference>
<evidence type="ECO:0000313" key="2">
    <source>
        <dbReference type="EMBL" id="PIO59073.1"/>
    </source>
</evidence>
<evidence type="ECO:0000313" key="3">
    <source>
        <dbReference type="Proteomes" id="UP000230423"/>
    </source>
</evidence>
<dbReference type="Gene3D" id="3.10.10.10">
    <property type="entry name" value="HIV Type 1 Reverse Transcriptase, subunit A, domain 1"/>
    <property type="match status" value="1"/>
</dbReference>
<dbReference type="Pfam" id="PF00078">
    <property type="entry name" value="RVT_1"/>
    <property type="match status" value="1"/>
</dbReference>
<dbReference type="InterPro" id="IPR043502">
    <property type="entry name" value="DNA/RNA_pol_sf"/>
</dbReference>
<feature type="domain" description="Reverse transcriptase" evidence="1">
    <location>
        <begin position="63"/>
        <end position="128"/>
    </location>
</feature>
<dbReference type="InterPro" id="IPR000477">
    <property type="entry name" value="RT_dom"/>
</dbReference>
<dbReference type="PANTHER" id="PTHR33064">
    <property type="entry name" value="POL PROTEIN"/>
    <property type="match status" value="1"/>
</dbReference>
<dbReference type="InterPro" id="IPR051320">
    <property type="entry name" value="Viral_Replic_Matur_Polypro"/>
</dbReference>
<feature type="non-terminal residue" evidence="2">
    <location>
        <position position="1"/>
    </location>
</feature>